<reference evidence="2" key="2">
    <citation type="submission" date="2018-02" db="UniProtKB">
        <authorList>
            <consortium name="EnsemblPlants"/>
        </authorList>
    </citation>
    <scope>IDENTIFICATION</scope>
    <source>
        <strain evidence="2">Williams 82</strain>
    </source>
</reference>
<reference evidence="1 2" key="1">
    <citation type="journal article" date="2010" name="Nature">
        <title>Genome sequence of the palaeopolyploid soybean.</title>
        <authorList>
            <person name="Schmutz J."/>
            <person name="Cannon S.B."/>
            <person name="Schlueter J."/>
            <person name="Ma J."/>
            <person name="Mitros T."/>
            <person name="Nelson W."/>
            <person name="Hyten D.L."/>
            <person name="Song Q."/>
            <person name="Thelen J.J."/>
            <person name="Cheng J."/>
            <person name="Xu D."/>
            <person name="Hellsten U."/>
            <person name="May G.D."/>
            <person name="Yu Y."/>
            <person name="Sakurai T."/>
            <person name="Umezawa T."/>
            <person name="Bhattacharyya M.K."/>
            <person name="Sandhu D."/>
            <person name="Valliyodan B."/>
            <person name="Lindquist E."/>
            <person name="Peto M."/>
            <person name="Grant D."/>
            <person name="Shu S."/>
            <person name="Goodstein D."/>
            <person name="Barry K."/>
            <person name="Futrell-Griggs M."/>
            <person name="Abernathy B."/>
            <person name="Du J."/>
            <person name="Tian Z."/>
            <person name="Zhu L."/>
            <person name="Gill N."/>
            <person name="Joshi T."/>
            <person name="Libault M."/>
            <person name="Sethuraman A."/>
            <person name="Zhang X.-C."/>
            <person name="Shinozaki K."/>
            <person name="Nguyen H.T."/>
            <person name="Wing R.A."/>
            <person name="Cregan P."/>
            <person name="Specht J."/>
            <person name="Grimwood J."/>
            <person name="Rokhsar D."/>
            <person name="Stacey G."/>
            <person name="Shoemaker R.C."/>
            <person name="Jackson S.A."/>
        </authorList>
    </citation>
    <scope>NUCLEOTIDE SEQUENCE [LARGE SCALE GENOMIC DNA]</scope>
    <source>
        <strain evidence="2">cv. Williams 82</strain>
        <tissue evidence="1">Callus</tissue>
    </source>
</reference>
<keyword evidence="3" id="KW-1185">Reference proteome</keyword>
<dbReference type="HOGENOM" id="CLU_2709714_0_0_1"/>
<accession>K7LGS3</accession>
<evidence type="ECO:0000313" key="1">
    <source>
        <dbReference type="EMBL" id="KRH31736.1"/>
    </source>
</evidence>
<dbReference type="Gramene" id="KRH31736">
    <property type="protein sequence ID" value="KRH31736"/>
    <property type="gene ID" value="GLYMA_10G008900"/>
</dbReference>
<dbReference type="EnsemblPlants" id="KRH31736">
    <property type="protein sequence ID" value="KRH31736"/>
    <property type="gene ID" value="GLYMA_10G008900"/>
</dbReference>
<sequence length="73" mass="8520">MQTNTKFKTLQKKIMENTAELQKFKWNPRFAASEINAKITQTSYQLHKNIAKVDIKGRSYLASFQVSISYKAY</sequence>
<dbReference type="PaxDb" id="3847-GLYMA10G01176.1"/>
<protein>
    <submittedName>
        <fullName evidence="1 2">Uncharacterized protein</fullName>
    </submittedName>
</protein>
<dbReference type="SMR" id="K7LGS3"/>
<gene>
    <name evidence="1" type="ORF">GLYMA_10G008900</name>
</gene>
<evidence type="ECO:0000313" key="2">
    <source>
        <dbReference type="EnsemblPlants" id="KRH31736"/>
    </source>
</evidence>
<dbReference type="AlphaFoldDB" id="K7LGS3"/>
<evidence type="ECO:0000313" key="3">
    <source>
        <dbReference type="Proteomes" id="UP000008827"/>
    </source>
</evidence>
<organism evidence="2">
    <name type="scientific">Glycine max</name>
    <name type="common">Soybean</name>
    <name type="synonym">Glycine hispida</name>
    <dbReference type="NCBI Taxonomy" id="3847"/>
    <lineage>
        <taxon>Eukaryota</taxon>
        <taxon>Viridiplantae</taxon>
        <taxon>Streptophyta</taxon>
        <taxon>Embryophyta</taxon>
        <taxon>Tracheophyta</taxon>
        <taxon>Spermatophyta</taxon>
        <taxon>Magnoliopsida</taxon>
        <taxon>eudicotyledons</taxon>
        <taxon>Gunneridae</taxon>
        <taxon>Pentapetalae</taxon>
        <taxon>rosids</taxon>
        <taxon>fabids</taxon>
        <taxon>Fabales</taxon>
        <taxon>Fabaceae</taxon>
        <taxon>Papilionoideae</taxon>
        <taxon>50 kb inversion clade</taxon>
        <taxon>NPAAA clade</taxon>
        <taxon>indigoferoid/millettioid clade</taxon>
        <taxon>Phaseoleae</taxon>
        <taxon>Glycine</taxon>
        <taxon>Glycine subgen. Soja</taxon>
    </lineage>
</organism>
<dbReference type="EMBL" id="CM000843">
    <property type="protein sequence ID" value="KRH31736.1"/>
    <property type="molecule type" value="Genomic_DNA"/>
</dbReference>
<name>K7LGS3_SOYBN</name>
<proteinExistence type="predicted"/>
<dbReference type="InParanoid" id="K7LGS3"/>
<reference evidence="1" key="3">
    <citation type="submission" date="2018-07" db="EMBL/GenBank/DDBJ databases">
        <title>WGS assembly of Glycine max.</title>
        <authorList>
            <person name="Schmutz J."/>
            <person name="Cannon S."/>
            <person name="Schlueter J."/>
            <person name="Ma J."/>
            <person name="Mitros T."/>
            <person name="Nelson W."/>
            <person name="Hyten D."/>
            <person name="Song Q."/>
            <person name="Thelen J."/>
            <person name="Cheng J."/>
            <person name="Xu D."/>
            <person name="Hellsten U."/>
            <person name="May G."/>
            <person name="Yu Y."/>
            <person name="Sakurai T."/>
            <person name="Umezawa T."/>
            <person name="Bhattacharyya M."/>
            <person name="Sandhu D."/>
            <person name="Valliyodan B."/>
            <person name="Lindquist E."/>
            <person name="Peto M."/>
            <person name="Grant D."/>
            <person name="Shu S."/>
            <person name="Goodstein D."/>
            <person name="Barry K."/>
            <person name="Futrell-Griggs M."/>
            <person name="Abernathy B."/>
            <person name="Du J."/>
            <person name="Tian Z."/>
            <person name="Zhu L."/>
            <person name="Gill N."/>
            <person name="Joshi T."/>
            <person name="Libault M."/>
            <person name="Sethuraman A."/>
            <person name="Zhang X."/>
            <person name="Shinozaki K."/>
            <person name="Nguyen H."/>
            <person name="Wing R."/>
            <person name="Cregan P."/>
            <person name="Specht J."/>
            <person name="Grimwood J."/>
            <person name="Rokhsar D."/>
            <person name="Stacey G."/>
            <person name="Shoemaker R."/>
            <person name="Jackson S."/>
        </authorList>
    </citation>
    <scope>NUCLEOTIDE SEQUENCE</scope>
    <source>
        <tissue evidence="1">Callus</tissue>
    </source>
</reference>
<dbReference type="Proteomes" id="UP000008827">
    <property type="component" value="Chromosome 10"/>
</dbReference>